<dbReference type="AlphaFoldDB" id="A0A6S7IRL9"/>
<sequence length="139" mass="15311">MSSGFVVLKSILNRSHCSPGLNLALTTSGGKPALGGQKNEDVARLELCNPGGKKSYRHFRISDFVHVSTKPGLVARVRKPEDIVLSDFHPMQNPAGKIQKCKKLFMDIKLVKDVYPVHECSVQNSTKPEVHDMEDASIL</sequence>
<reference evidence="1" key="1">
    <citation type="submission" date="2020-04" db="EMBL/GenBank/DDBJ databases">
        <authorList>
            <person name="Alioto T."/>
            <person name="Alioto T."/>
            <person name="Gomez Garrido J."/>
        </authorList>
    </citation>
    <scope>NUCLEOTIDE SEQUENCE</scope>
    <source>
        <strain evidence="1">A484AB</strain>
    </source>
</reference>
<dbReference type="EMBL" id="CACRXK020006079">
    <property type="protein sequence ID" value="CAB4008292.1"/>
    <property type="molecule type" value="Genomic_DNA"/>
</dbReference>
<protein>
    <submittedName>
        <fullName evidence="1">Uncharacterized protein</fullName>
    </submittedName>
</protein>
<name>A0A6S7IRL9_PARCT</name>
<gene>
    <name evidence="1" type="ORF">PACLA_8A005760</name>
</gene>
<evidence type="ECO:0000313" key="1">
    <source>
        <dbReference type="EMBL" id="CAB4008292.1"/>
    </source>
</evidence>
<proteinExistence type="predicted"/>
<dbReference type="Proteomes" id="UP001152795">
    <property type="component" value="Unassembled WGS sequence"/>
</dbReference>
<keyword evidence="2" id="KW-1185">Reference proteome</keyword>
<organism evidence="1 2">
    <name type="scientific">Paramuricea clavata</name>
    <name type="common">Red gorgonian</name>
    <name type="synonym">Violescent sea-whip</name>
    <dbReference type="NCBI Taxonomy" id="317549"/>
    <lineage>
        <taxon>Eukaryota</taxon>
        <taxon>Metazoa</taxon>
        <taxon>Cnidaria</taxon>
        <taxon>Anthozoa</taxon>
        <taxon>Octocorallia</taxon>
        <taxon>Malacalcyonacea</taxon>
        <taxon>Plexauridae</taxon>
        <taxon>Paramuricea</taxon>
    </lineage>
</organism>
<comment type="caution">
    <text evidence="1">The sequence shown here is derived from an EMBL/GenBank/DDBJ whole genome shotgun (WGS) entry which is preliminary data.</text>
</comment>
<accession>A0A6S7IRL9</accession>
<evidence type="ECO:0000313" key="2">
    <source>
        <dbReference type="Proteomes" id="UP001152795"/>
    </source>
</evidence>